<evidence type="ECO:0000256" key="1">
    <source>
        <dbReference type="SAM" id="MobiDB-lite"/>
    </source>
</evidence>
<name>A0A1I4PN28_9BACI</name>
<dbReference type="GO" id="GO:0006508">
    <property type="term" value="P:proteolysis"/>
    <property type="evidence" value="ECO:0007669"/>
    <property type="project" value="UniProtKB-KW"/>
</dbReference>
<keyword evidence="4" id="KW-1185">Reference proteome</keyword>
<reference evidence="4" key="1">
    <citation type="submission" date="2016-10" db="EMBL/GenBank/DDBJ databases">
        <authorList>
            <person name="Varghese N."/>
            <person name="Submissions S."/>
        </authorList>
    </citation>
    <scope>NUCLEOTIDE SEQUENCE [LARGE SCALE GENOMIC DNA]</scope>
    <source>
        <strain evidence="4">CGMCC 1.4250</strain>
    </source>
</reference>
<dbReference type="AlphaFoldDB" id="A0A1I4PN28"/>
<feature type="compositionally biased region" description="Basic and acidic residues" evidence="1">
    <location>
        <begin position="353"/>
        <end position="363"/>
    </location>
</feature>
<dbReference type="RefSeq" id="WP_091485226.1">
    <property type="nucleotide sequence ID" value="NZ_FOTR01000012.1"/>
</dbReference>
<feature type="domain" description="Phage-like element PBSX protein XkdF" evidence="2">
    <location>
        <begin position="43"/>
        <end position="156"/>
    </location>
</feature>
<dbReference type="GO" id="GO:0008233">
    <property type="term" value="F:peptidase activity"/>
    <property type="evidence" value="ECO:0007669"/>
    <property type="project" value="UniProtKB-KW"/>
</dbReference>
<feature type="region of interest" description="Disordered" evidence="1">
    <location>
        <begin position="338"/>
        <end position="363"/>
    </location>
</feature>
<dbReference type="OrthoDB" id="2080376at2"/>
<feature type="compositionally biased region" description="Acidic residues" evidence="1">
    <location>
        <begin position="299"/>
        <end position="310"/>
    </location>
</feature>
<evidence type="ECO:0000313" key="3">
    <source>
        <dbReference type="EMBL" id="SFM29016.1"/>
    </source>
</evidence>
<sequence>MPRELVNANITHVSYVDKGANQKQFFFTKSDKQPDFKKEVKLFINKDDEDQQLVYGVVYEPDVEDSHEDFMTAPEIEKAAHGFMKDARNIDKQHDFESGVGEVVESYIAPAEFQLGEETITKGSWVLVTKASDEVWEEVKKGEITGYSMAGTAETIKKQKKEKPVSKSENDEEMKGFFDLLKSFFAKGEVRDRYEDNQKRRNLWAVWDGMEDTFYESLWDNRTPDVADFERLETGVQDFLEILQEIKSSGDVLKALKEKPETIGKGEGEMKKEDIEKLLDDKLNPITKRLDAIDKEDQGEGQESIEGEEDDVLKQLSSVLDEKLSPITKRLETVEKARGISKQADQDENNQEPVKKHYLEGIL</sequence>
<dbReference type="Pfam" id="PF14550">
    <property type="entry name" value="Peptidase_S78_2"/>
    <property type="match status" value="1"/>
</dbReference>
<organism evidence="3 4">
    <name type="scientific">Gracilibacillus orientalis</name>
    <dbReference type="NCBI Taxonomy" id="334253"/>
    <lineage>
        <taxon>Bacteria</taxon>
        <taxon>Bacillati</taxon>
        <taxon>Bacillota</taxon>
        <taxon>Bacilli</taxon>
        <taxon>Bacillales</taxon>
        <taxon>Bacillaceae</taxon>
        <taxon>Gracilibacillus</taxon>
    </lineage>
</organism>
<keyword evidence="3" id="KW-0645">Protease</keyword>
<evidence type="ECO:0000259" key="2">
    <source>
        <dbReference type="Pfam" id="PF14550"/>
    </source>
</evidence>
<feature type="region of interest" description="Disordered" evidence="1">
    <location>
        <begin position="290"/>
        <end position="310"/>
    </location>
</feature>
<accession>A0A1I4PN28</accession>
<proteinExistence type="predicted"/>
<dbReference type="EMBL" id="FOTR01000012">
    <property type="protein sequence ID" value="SFM29016.1"/>
    <property type="molecule type" value="Genomic_DNA"/>
</dbReference>
<dbReference type="STRING" id="334253.SAMN04487943_11248"/>
<dbReference type="InterPro" id="IPR027924">
    <property type="entry name" value="XkdF"/>
</dbReference>
<keyword evidence="3" id="KW-0378">Hydrolase</keyword>
<evidence type="ECO:0000313" key="4">
    <source>
        <dbReference type="Proteomes" id="UP000198565"/>
    </source>
</evidence>
<protein>
    <submittedName>
        <fullName evidence="3">Putative phage serine protease XkdF</fullName>
    </submittedName>
</protein>
<gene>
    <name evidence="3" type="ORF">SAMN04487943_11248</name>
</gene>
<dbReference type="Proteomes" id="UP000198565">
    <property type="component" value="Unassembled WGS sequence"/>
</dbReference>